<keyword evidence="3" id="KW-1003">Cell membrane</keyword>
<dbReference type="CDD" id="cd06261">
    <property type="entry name" value="TM_PBP2"/>
    <property type="match status" value="1"/>
</dbReference>
<dbReference type="AlphaFoldDB" id="A0A3S4XTI3"/>
<protein>
    <submittedName>
        <fullName evidence="9">Methionine ABC transport system, permease</fullName>
    </submittedName>
</protein>
<feature type="transmembrane region" description="Helical" evidence="7">
    <location>
        <begin position="62"/>
        <end position="86"/>
    </location>
</feature>
<comment type="caution">
    <text evidence="9">The sequence shown here is derived from an EMBL/GenBank/DDBJ whole genome shotgun (WGS) entry which is preliminary data.</text>
</comment>
<dbReference type="GO" id="GO:0048473">
    <property type="term" value="P:D-methionine transmembrane transport"/>
    <property type="evidence" value="ECO:0007669"/>
    <property type="project" value="TreeGrafter"/>
</dbReference>
<dbReference type="PROSITE" id="PS50928">
    <property type="entry name" value="ABC_TM1"/>
    <property type="match status" value="1"/>
</dbReference>
<dbReference type="InterPro" id="IPR035906">
    <property type="entry name" value="MetI-like_sf"/>
</dbReference>
<feature type="transmembrane region" description="Helical" evidence="7">
    <location>
        <begin position="199"/>
        <end position="221"/>
    </location>
</feature>
<dbReference type="Pfam" id="PF00528">
    <property type="entry name" value="BPD_transp_1"/>
    <property type="match status" value="1"/>
</dbReference>
<dbReference type="PANTHER" id="PTHR30450">
    <property type="entry name" value="ABC TRANSPORTER PERMEASE"/>
    <property type="match status" value="1"/>
</dbReference>
<dbReference type="GO" id="GO:0005886">
    <property type="term" value="C:plasma membrane"/>
    <property type="evidence" value="ECO:0007669"/>
    <property type="project" value="UniProtKB-SubCell"/>
</dbReference>
<dbReference type="EMBL" id="UARK01000001">
    <property type="protein sequence ID" value="SPW23969.1"/>
    <property type="molecule type" value="Genomic_DNA"/>
</dbReference>
<dbReference type="Gene3D" id="1.10.3720.10">
    <property type="entry name" value="MetI-like"/>
    <property type="match status" value="1"/>
</dbReference>
<name>A0A3S4XTI3_9CORY</name>
<reference evidence="9 10" key="1">
    <citation type="submission" date="2018-06" db="EMBL/GenBank/DDBJ databases">
        <authorList>
            <consortium name="Pathogen Informatics"/>
            <person name="Doyle S."/>
        </authorList>
    </citation>
    <scope>NUCLEOTIDE SEQUENCE [LARGE SCALE GENOMIC DNA]</scope>
    <source>
        <strain evidence="9 10">NCTC10254</strain>
    </source>
</reference>
<keyword evidence="2 7" id="KW-0813">Transport</keyword>
<evidence type="ECO:0000256" key="7">
    <source>
        <dbReference type="RuleBase" id="RU363032"/>
    </source>
</evidence>
<keyword evidence="4 7" id="KW-0812">Transmembrane</keyword>
<evidence type="ECO:0000256" key="6">
    <source>
        <dbReference type="ARBA" id="ARBA00023136"/>
    </source>
</evidence>
<dbReference type="InterPro" id="IPR051322">
    <property type="entry name" value="AA_ABC_Transporter_Permease"/>
</dbReference>
<comment type="similarity">
    <text evidence="7">Belongs to the binding-protein-dependent transport system permease family.</text>
</comment>
<evidence type="ECO:0000256" key="4">
    <source>
        <dbReference type="ARBA" id="ARBA00022692"/>
    </source>
</evidence>
<comment type="subcellular location">
    <subcellularLocation>
        <location evidence="1 7">Cell membrane</location>
        <topology evidence="1 7">Multi-pass membrane protein</topology>
    </subcellularLocation>
</comment>
<dbReference type="PANTHER" id="PTHR30450:SF14">
    <property type="entry name" value="TRANSPORTER, PERMEASE PROTEIN, PUTATIVE-RELATED"/>
    <property type="match status" value="1"/>
</dbReference>
<evidence type="ECO:0000256" key="2">
    <source>
        <dbReference type="ARBA" id="ARBA00022448"/>
    </source>
</evidence>
<evidence type="ECO:0000313" key="9">
    <source>
        <dbReference type="EMBL" id="SPW23969.1"/>
    </source>
</evidence>
<proteinExistence type="inferred from homology"/>
<sequence>MTTAILAAGETNWNRLAGPFQEAIVDTLVMVGTTLVIGGLCGLILGMLLYTTRAGGILQNKFIFGLLNILVNFVRPIPFIILLVTLGPLTKALVGSQIGRDAAIVGMSVAATFGVARIVEQNLVTIDPGMIEAARAMGASPWQIITGVIIREALGPLVLGYTFCFIAIVDMSAMAGYIGGGGLGDFAITKGYRAFNLEVTYVTTFMIIIIVQIAQLLGNWLSRKIMRR</sequence>
<dbReference type="RefSeq" id="WP_005519882.1">
    <property type="nucleotide sequence ID" value="NZ_CAJPQJ010000003.1"/>
</dbReference>
<evidence type="ECO:0000256" key="5">
    <source>
        <dbReference type="ARBA" id="ARBA00022989"/>
    </source>
</evidence>
<evidence type="ECO:0000313" key="10">
    <source>
        <dbReference type="Proteomes" id="UP000249886"/>
    </source>
</evidence>
<evidence type="ECO:0000256" key="1">
    <source>
        <dbReference type="ARBA" id="ARBA00004651"/>
    </source>
</evidence>
<gene>
    <name evidence="9" type="primary">metP_1</name>
    <name evidence="9" type="ORF">NCTC10254_00333</name>
</gene>
<dbReference type="Proteomes" id="UP000249886">
    <property type="component" value="Unassembled WGS sequence"/>
</dbReference>
<keyword evidence="6 7" id="KW-0472">Membrane</keyword>
<evidence type="ECO:0000259" key="8">
    <source>
        <dbReference type="PROSITE" id="PS50928"/>
    </source>
</evidence>
<evidence type="ECO:0000256" key="3">
    <source>
        <dbReference type="ARBA" id="ARBA00022475"/>
    </source>
</evidence>
<dbReference type="GeneID" id="84573218"/>
<feature type="transmembrane region" description="Helical" evidence="7">
    <location>
        <begin position="158"/>
        <end position="179"/>
    </location>
</feature>
<dbReference type="SUPFAM" id="SSF161098">
    <property type="entry name" value="MetI-like"/>
    <property type="match status" value="1"/>
</dbReference>
<accession>A0A3S4XTI3</accession>
<organism evidence="9 10">
    <name type="scientific">Corynebacterium matruchotii</name>
    <dbReference type="NCBI Taxonomy" id="43768"/>
    <lineage>
        <taxon>Bacteria</taxon>
        <taxon>Bacillati</taxon>
        <taxon>Actinomycetota</taxon>
        <taxon>Actinomycetes</taxon>
        <taxon>Mycobacteriales</taxon>
        <taxon>Corynebacteriaceae</taxon>
        <taxon>Corynebacterium</taxon>
    </lineage>
</organism>
<dbReference type="InterPro" id="IPR000515">
    <property type="entry name" value="MetI-like"/>
</dbReference>
<feature type="transmembrane region" description="Helical" evidence="7">
    <location>
        <begin position="28"/>
        <end position="50"/>
    </location>
</feature>
<feature type="transmembrane region" description="Helical" evidence="7">
    <location>
        <begin position="98"/>
        <end position="119"/>
    </location>
</feature>
<keyword evidence="5 7" id="KW-1133">Transmembrane helix</keyword>
<feature type="domain" description="ABC transmembrane type-1" evidence="8">
    <location>
        <begin position="24"/>
        <end position="218"/>
    </location>
</feature>